<dbReference type="SUPFAM" id="SSF161084">
    <property type="entry name" value="MAPEG domain-like"/>
    <property type="match status" value="1"/>
</dbReference>
<comment type="subcellular location">
    <subcellularLocation>
        <location evidence="1">Membrane</location>
    </subcellularLocation>
</comment>
<dbReference type="AlphaFoldDB" id="A0A7W4DDB1"/>
<name>A0A7W4DDB1_9GAMM</name>
<dbReference type="EMBL" id="JACJFN010000003">
    <property type="protein sequence ID" value="MBB1520438.1"/>
    <property type="molecule type" value="Genomic_DNA"/>
</dbReference>
<feature type="transmembrane region" description="Helical" evidence="5">
    <location>
        <begin position="9"/>
        <end position="27"/>
    </location>
</feature>
<feature type="transmembrane region" description="Helical" evidence="5">
    <location>
        <begin position="114"/>
        <end position="135"/>
    </location>
</feature>
<dbReference type="InterPro" id="IPR023352">
    <property type="entry name" value="MAPEG-like_dom_sf"/>
</dbReference>
<dbReference type="RefSeq" id="WP_182834424.1">
    <property type="nucleotide sequence ID" value="NZ_JACJFN010000003.1"/>
</dbReference>
<keyword evidence="3 5" id="KW-1133">Transmembrane helix</keyword>
<gene>
    <name evidence="6" type="ORF">H3H45_14390</name>
</gene>
<evidence type="ECO:0000256" key="5">
    <source>
        <dbReference type="SAM" id="Phobius"/>
    </source>
</evidence>
<proteinExistence type="predicted"/>
<dbReference type="Pfam" id="PF01124">
    <property type="entry name" value="MAPEG"/>
    <property type="match status" value="1"/>
</dbReference>
<dbReference type="InterPro" id="IPR001129">
    <property type="entry name" value="Membr-assoc_MAPEG"/>
</dbReference>
<dbReference type="Gene3D" id="1.20.120.550">
    <property type="entry name" value="Membrane associated eicosanoid/glutathione metabolism-like domain"/>
    <property type="match status" value="1"/>
</dbReference>
<sequence>MPVPLNPSAIALLGLVAWSLLLVFLLVNQRGLLVFSGRMRVNAFAPDGSNTPSAFGQRLVRAHANCVENLPLLAAVLLYAIASGQTALTDPLACVLLGARLFQSSMHLISTRPLFVWLRFAGFLAQLLILAWWLLRLGGLV</sequence>
<evidence type="ECO:0000256" key="2">
    <source>
        <dbReference type="ARBA" id="ARBA00022692"/>
    </source>
</evidence>
<keyword evidence="4 5" id="KW-0472">Membrane</keyword>
<comment type="caution">
    <text evidence="6">The sequence shown here is derived from an EMBL/GenBank/DDBJ whole genome shotgun (WGS) entry which is preliminary data.</text>
</comment>
<accession>A0A7W4DDB1</accession>
<reference evidence="6 7" key="1">
    <citation type="submission" date="2020-08" db="EMBL/GenBank/DDBJ databases">
        <authorList>
            <person name="Kim C.M."/>
        </authorList>
    </citation>
    <scope>NUCLEOTIDE SEQUENCE [LARGE SCALE GENOMIC DNA]</scope>
    <source>
        <strain evidence="6 7">SR9</strain>
    </source>
</reference>
<evidence type="ECO:0000256" key="3">
    <source>
        <dbReference type="ARBA" id="ARBA00022989"/>
    </source>
</evidence>
<keyword evidence="2 5" id="KW-0812">Transmembrane</keyword>
<evidence type="ECO:0000256" key="4">
    <source>
        <dbReference type="ARBA" id="ARBA00023136"/>
    </source>
</evidence>
<protein>
    <submittedName>
        <fullName evidence="6">MAPEG family protein</fullName>
    </submittedName>
</protein>
<dbReference type="Proteomes" id="UP000581189">
    <property type="component" value="Unassembled WGS sequence"/>
</dbReference>
<evidence type="ECO:0000256" key="1">
    <source>
        <dbReference type="ARBA" id="ARBA00004370"/>
    </source>
</evidence>
<dbReference type="GO" id="GO:0016020">
    <property type="term" value="C:membrane"/>
    <property type="evidence" value="ECO:0007669"/>
    <property type="project" value="UniProtKB-SubCell"/>
</dbReference>
<keyword evidence="7" id="KW-1185">Reference proteome</keyword>
<evidence type="ECO:0000313" key="7">
    <source>
        <dbReference type="Proteomes" id="UP000581189"/>
    </source>
</evidence>
<organism evidence="6 7">
    <name type="scientific">Aquipseudomonas guryensis</name>
    <dbReference type="NCBI Taxonomy" id="2759165"/>
    <lineage>
        <taxon>Bacteria</taxon>
        <taxon>Pseudomonadati</taxon>
        <taxon>Pseudomonadota</taxon>
        <taxon>Gammaproteobacteria</taxon>
        <taxon>Pseudomonadales</taxon>
        <taxon>Pseudomonadaceae</taxon>
        <taxon>Aquipseudomonas</taxon>
    </lineage>
</organism>
<evidence type="ECO:0000313" key="6">
    <source>
        <dbReference type="EMBL" id="MBB1520438.1"/>
    </source>
</evidence>